<dbReference type="InterPro" id="IPR005913">
    <property type="entry name" value="dTDP_dehydrorham_reduct"/>
</dbReference>
<dbReference type="InterPro" id="IPR001509">
    <property type="entry name" value="Epimerase_deHydtase"/>
</dbReference>
<organism evidence="3 4">
    <name type="scientific">Gnomoniopsis smithogilvyi</name>
    <dbReference type="NCBI Taxonomy" id="1191159"/>
    <lineage>
        <taxon>Eukaryota</taxon>
        <taxon>Fungi</taxon>
        <taxon>Dikarya</taxon>
        <taxon>Ascomycota</taxon>
        <taxon>Pezizomycotina</taxon>
        <taxon>Sordariomycetes</taxon>
        <taxon>Sordariomycetidae</taxon>
        <taxon>Diaporthales</taxon>
        <taxon>Gnomoniaceae</taxon>
        <taxon>Gnomoniopsis</taxon>
    </lineage>
</organism>
<dbReference type="Pfam" id="PF01370">
    <property type="entry name" value="Epimerase"/>
    <property type="match status" value="1"/>
</dbReference>
<reference evidence="3" key="1">
    <citation type="submission" date="2022-10" db="EMBL/GenBank/DDBJ databases">
        <title>Tapping the CABI collections for fungal endophytes: first genome assemblies for Collariella, Neodidymelliopsis, Ascochyta clinopodiicola, Didymella pomorum, Didymosphaeria variabile, Neocosmospora piperis and Neocucurbitaria cava.</title>
        <authorList>
            <person name="Hill R."/>
        </authorList>
    </citation>
    <scope>NUCLEOTIDE SEQUENCE</scope>
    <source>
        <strain evidence="3">IMI 355082</strain>
    </source>
</reference>
<dbReference type="GO" id="GO:0048269">
    <property type="term" value="C:methionine adenosyltransferase complex"/>
    <property type="evidence" value="ECO:0007669"/>
    <property type="project" value="TreeGrafter"/>
</dbReference>
<dbReference type="GO" id="GO:0006556">
    <property type="term" value="P:S-adenosylmethionine biosynthetic process"/>
    <property type="evidence" value="ECO:0007669"/>
    <property type="project" value="TreeGrafter"/>
</dbReference>
<proteinExistence type="predicted"/>
<dbReference type="OrthoDB" id="16464at2759"/>
<accession>A0A9W9CSP8</accession>
<feature type="compositionally biased region" description="Acidic residues" evidence="1">
    <location>
        <begin position="368"/>
        <end position="387"/>
    </location>
</feature>
<sequence length="650" mass="73388">MVEQDKDVIMSGVRIENRDDVLSELVKHRPTRVINCAGVRGYPNADWCEDHKVETMRTNVLGVLNVVDLCFQLGIHVTHIGSACIYTLSEEEIRTRPPFKETDKPFFAGCWYGRSRLLSELSIRHYPNLLLLRIRLPIAADFHKNNHITRLLNFEKIVDLTGSGSILPNLLPGAVILSEHAETGIYNFVTPGEISNVEIMTLAKEYILPDLEWETFELEAMLKTLKASRANCIVDAGKLQKKLLQYGYEVKNRREALVEVFELITEKGLHDKDSTNAAPTLFAEGFLETESDDDAYDIHWWSSSPGGKLFFRGSSMSSETFNDTLNEQGKTTIRAKSRPHQLEPWGVEAIDDSNNNSINDGASSNPEGDSEDISDDAEDFGDCSDDGDFGVRCGDEEDFPPPLFLFHMQPLEGPLTFETVNEAKELVIDSLFQALFAPERTGERCEGSTQQSISPEFLRFEKWYGDLGSAALYKLAKFAKDEEQDICDEESYYGNDSRNEDSFDDEDRSDGEEDWSLSIHKVNLPRGLELNTRVGLDLVVDFIDQRLLSSTRLGRHVSRPTAQNKDIFGVIWNLGVIELVYGGFQEDSEVKVSLEVVHRRLSSRRCFSFFKSAQLIPDTASAFSTIAYLETGNQELQTQHIEEYYGDGCR</sequence>
<dbReference type="PANTHER" id="PTHR10491:SF4">
    <property type="entry name" value="METHIONINE ADENOSYLTRANSFERASE 2 SUBUNIT BETA"/>
    <property type="match status" value="1"/>
</dbReference>
<name>A0A9W9CSP8_9PEZI</name>
<feature type="region of interest" description="Disordered" evidence="1">
    <location>
        <begin position="331"/>
        <end position="387"/>
    </location>
</feature>
<keyword evidence="4" id="KW-1185">Reference proteome</keyword>
<gene>
    <name evidence="3" type="ORF">N0V93_010264</name>
</gene>
<dbReference type="Gene3D" id="3.40.50.720">
    <property type="entry name" value="NAD(P)-binding Rossmann-like Domain"/>
    <property type="match status" value="1"/>
</dbReference>
<protein>
    <recommendedName>
        <fullName evidence="2">NAD-dependent epimerase/dehydratase domain-containing protein</fullName>
    </recommendedName>
</protein>
<feature type="compositionally biased region" description="Low complexity" evidence="1">
    <location>
        <begin position="352"/>
        <end position="365"/>
    </location>
</feature>
<dbReference type="Proteomes" id="UP001140453">
    <property type="component" value="Unassembled WGS sequence"/>
</dbReference>
<evidence type="ECO:0000256" key="1">
    <source>
        <dbReference type="SAM" id="MobiDB-lite"/>
    </source>
</evidence>
<feature type="region of interest" description="Disordered" evidence="1">
    <location>
        <begin position="490"/>
        <end position="511"/>
    </location>
</feature>
<dbReference type="EMBL" id="JAPEVB010000008">
    <property type="protein sequence ID" value="KAJ4385203.1"/>
    <property type="molecule type" value="Genomic_DNA"/>
</dbReference>
<dbReference type="GO" id="GO:0048270">
    <property type="term" value="F:methionine adenosyltransferase regulator activity"/>
    <property type="evidence" value="ECO:0007669"/>
    <property type="project" value="TreeGrafter"/>
</dbReference>
<evidence type="ECO:0000313" key="3">
    <source>
        <dbReference type="EMBL" id="KAJ4385203.1"/>
    </source>
</evidence>
<dbReference type="InterPro" id="IPR036291">
    <property type="entry name" value="NAD(P)-bd_dom_sf"/>
</dbReference>
<comment type="caution">
    <text evidence="3">The sequence shown here is derived from an EMBL/GenBank/DDBJ whole genome shotgun (WGS) entry which is preliminary data.</text>
</comment>
<dbReference type="PANTHER" id="PTHR10491">
    <property type="entry name" value="DTDP-4-DEHYDRORHAMNOSE REDUCTASE"/>
    <property type="match status" value="1"/>
</dbReference>
<feature type="compositionally biased region" description="Acidic residues" evidence="1">
    <location>
        <begin position="502"/>
        <end position="511"/>
    </location>
</feature>
<dbReference type="AlphaFoldDB" id="A0A9W9CSP8"/>
<evidence type="ECO:0000313" key="4">
    <source>
        <dbReference type="Proteomes" id="UP001140453"/>
    </source>
</evidence>
<feature type="domain" description="NAD-dependent epimerase/dehydratase" evidence="2">
    <location>
        <begin position="12"/>
        <end position="126"/>
    </location>
</feature>
<dbReference type="SUPFAM" id="SSF51735">
    <property type="entry name" value="NAD(P)-binding Rossmann-fold domains"/>
    <property type="match status" value="1"/>
</dbReference>
<evidence type="ECO:0000259" key="2">
    <source>
        <dbReference type="Pfam" id="PF01370"/>
    </source>
</evidence>